<name>A0ABX1JYA1_9CELL</name>
<dbReference type="PANTHER" id="PTHR13817:SF73">
    <property type="entry name" value="FIBRONECTIN TYPE-III DOMAIN-CONTAINING PROTEIN"/>
    <property type="match status" value="1"/>
</dbReference>
<dbReference type="SUPFAM" id="SSF49265">
    <property type="entry name" value="Fibronectin type III"/>
    <property type="match status" value="4"/>
</dbReference>
<evidence type="ECO:0000256" key="4">
    <source>
        <dbReference type="SAM" id="MobiDB-lite"/>
    </source>
</evidence>
<dbReference type="Gene3D" id="2.60.40.10">
    <property type="entry name" value="Immunoglobulins"/>
    <property type="match status" value="5"/>
</dbReference>
<dbReference type="InterPro" id="IPR003961">
    <property type="entry name" value="FN3_dom"/>
</dbReference>
<keyword evidence="2" id="KW-0378">Hydrolase</keyword>
<accession>A0ABX1JYA1</accession>
<dbReference type="SMART" id="SM00060">
    <property type="entry name" value="FN3"/>
    <property type="match status" value="5"/>
</dbReference>
<gene>
    <name evidence="6" type="ORF">HGA02_05020</name>
</gene>
<evidence type="ECO:0000256" key="3">
    <source>
        <dbReference type="ARBA" id="ARBA00023326"/>
    </source>
</evidence>
<proteinExistence type="predicted"/>
<dbReference type="PRINTS" id="PR00014">
    <property type="entry name" value="FNTYPEIII"/>
</dbReference>
<feature type="domain" description="Fibronectin type-III" evidence="5">
    <location>
        <begin position="1462"/>
        <end position="1548"/>
    </location>
</feature>
<evidence type="ECO:0000259" key="5">
    <source>
        <dbReference type="PROSITE" id="PS50853"/>
    </source>
</evidence>
<evidence type="ECO:0000256" key="1">
    <source>
        <dbReference type="ARBA" id="ARBA00022737"/>
    </source>
</evidence>
<reference evidence="6 7" key="1">
    <citation type="submission" date="2020-04" db="EMBL/GenBank/DDBJ databases">
        <title>MicrobeNet Type strains.</title>
        <authorList>
            <person name="Nicholson A.C."/>
        </authorList>
    </citation>
    <scope>NUCLEOTIDE SEQUENCE [LARGE SCALE GENOMIC DNA]</scope>
    <source>
        <strain evidence="6 7">ATCC BAA-787</strain>
    </source>
</reference>
<keyword evidence="2" id="KW-0326">Glycosidase</keyword>
<evidence type="ECO:0000313" key="7">
    <source>
        <dbReference type="Proteomes" id="UP000777774"/>
    </source>
</evidence>
<comment type="caution">
    <text evidence="6">The sequence shown here is derived from an EMBL/GenBank/DDBJ whole genome shotgun (WGS) entry which is preliminary data.</text>
</comment>
<sequence>MSWQTVRSRATKTMAVVTLPAVVAVLALVDQGFPLARVDLNDGGVWLTNTSQLKLGRFNAQVEELDAGVVTSGSTFDVQQDGGDVLLLEPTGFSVVDPASVTQTTAVAVAGADVSMAAGTVAVAAGGDAWVRTVDQLDRLNVPQDPADAEVGDGGTVVVARSGVALAIAEDGEVTRVDLSQLPSTTPGGTLRGDGEIESVTAVGDEPVVLSGSTLRTLHGTVELDGEDLALQEPGPQSSRVLVASRDALLEVPLDGGDVVEHPTTGEGRPARPVQVGSCAHAAWATPVGSYLELCDGKKPQVRNLQDMSAQDVLVFRVNHGIVVLNDTLRGRVWMPTQDTDLRTPDWQDVVPEEEPEEAEDESQTPQTTQELVTECSDSSAAPVAADDEFGVRPGRTTILPVIDNDSSSDCGILVISTVDPLPPEFGTVEPIFGGRSLQVAVAPDASGTAEFTYTVDDGRGTSSPTTARVRLTARDGSLDDPPVQLRNGSLRVEAGGEADYQVLADFRDPDGDDLVLVGASADAAAGTVRFRQDGSLTFRADGGRLGRTPVTVLVSDGTHTVEGSLEVDVRPAGSLAPQIDPVHAVTYVGQAVTLRPLDAVRSTSQEAPRLASVDQVVGATVEADLAAGTFTFSAPRAQTYYVPFVVTAAPQQATGLARVDVLEWPEQARPPVAVRDVAYLPAGGEVTIDPLENDSDPAGGVLVLQDVEVPPGLGLHAAVLEHRYVQITADRTLTEPVSLRYVVSNGGEEAVGEIVVRPVAATGTSQPPVVRNVEASVRTGGVVTIPVLDTAYDPDGDRLTVQPTLAEPLGDGEGLLFVSGDVLRYQAPSTPMTARATFVVRDETGNETAATLTVRVHASDAATKAPPRPRDLEARVFAGDKVRVDVPLVGIDDDGDGVALLGFAKPPERGRIVEVGADYLVYEAAQDDLGTVTFSYAVEDWTGQRAVADIRVGIAKRPTTAATVVARDDAVTVAPGRTVEVRVLANDVDSSGGELTLSDELVTSPTDVAARVEGRRLIVQAPEQDGIVQISYTATNARGGSDTAVLTVTVTRDAPVLAPIAADVVVPPADTFELTEVAVNVLTLAQNPSGPLSDLEVSVPRSVADVARVAPDGRVVITLVDHAQTLPYRLTNTTDPTGEAASWAFITVPALGFFPPTLRRGAPDLRVATGELLEISLDEQIKVAPGRTAQVADPLGVTATKSDGSGLVKDDTTLQFRSAPGYAGPASITLVVTDATGAGDSSAHTAPLTLLIDVYAVDDHPPTFTPSMIDVAPGEAASVVDLRAFTTGPAGQSGTAEKYSYQLTGASPVGFTATVEGGILYVAAARDTPKGKTAQLPIRIGYGRSGSLDQAVDVRVVASKRPLADVVDRTFTDGEEGKERRVDVLEGAYNPFPGELLTVVGARVESGQGTVAVGDGTVSLRPAQGFIGQMVAVVRVRDATGDPDREVEGRVVLVVRGRPAVPIAPRVGEVRDRTVVLSWDAPDNRGAPIEEYRVVANPGGITRSCTSTTCTLDNLTNDVEYTFTVAARNAVGWSDPSAPSAPARPDAVPDAPATPTLEFGDNAVTARWTPPASRGSAISSYTLQISPSPANGPASVSTSSTSYTFTGLRNGTAYTVQVRAHNRAPEPGPWSPWSTPMVPARAPDAPTVQAVPTDSQTGRVLDVTWVPGADNGDAVAEYEVTVEGPNGLTTVVPAGQTRWTFTQASTGYPYKVSVRARNKAGQGAAGTTTASTFGLPTAPTSLTATSLAGQGAIRLSWSGADGNGAPITEYVVRMPDGTERSVGRGEQWVAEGLQGRDEPYTFQVRSVNQAGSSGWSPAASAQATTPPGQPNVAQPVVTATTSAGRPTTLQISWSAAAANGGNNLRYRWSLQTDTGQRADGTGASGQTVDVSGWNWRWQGTRVTLTVVADTTVDGRTFTSSPGQSSAVITWGAVPGKVGGLTLTPDSTDAPTRLTAAWSAPDSGGLSVTYQVCWAVDGNQVGCDDENGTTRARRMRDLGDPGAGAVVTVVVTARNEKGAGPASNPVTYTVPAP</sequence>
<dbReference type="PANTHER" id="PTHR13817">
    <property type="entry name" value="TITIN"/>
    <property type="match status" value="1"/>
</dbReference>
<dbReference type="Proteomes" id="UP000777774">
    <property type="component" value="Unassembled WGS sequence"/>
</dbReference>
<feature type="compositionally biased region" description="Acidic residues" evidence="4">
    <location>
        <begin position="351"/>
        <end position="363"/>
    </location>
</feature>
<keyword evidence="3" id="KW-0119">Carbohydrate metabolism</keyword>
<dbReference type="CDD" id="cd00063">
    <property type="entry name" value="FN3"/>
    <property type="match status" value="4"/>
</dbReference>
<evidence type="ECO:0000313" key="6">
    <source>
        <dbReference type="EMBL" id="NKY38914.1"/>
    </source>
</evidence>
<dbReference type="InterPro" id="IPR036116">
    <property type="entry name" value="FN3_sf"/>
</dbReference>
<feature type="domain" description="Fibronectin type-III" evidence="5">
    <location>
        <begin position="1937"/>
        <end position="2033"/>
    </location>
</feature>
<keyword evidence="3" id="KW-0624">Polysaccharide degradation</keyword>
<dbReference type="Pfam" id="PF17963">
    <property type="entry name" value="Big_9"/>
    <property type="match status" value="5"/>
</dbReference>
<dbReference type="PROSITE" id="PS50853">
    <property type="entry name" value="FN3"/>
    <property type="match status" value="4"/>
</dbReference>
<dbReference type="InterPro" id="IPR050964">
    <property type="entry name" value="Striated_Muscle_Regulatory"/>
</dbReference>
<feature type="region of interest" description="Disordered" evidence="4">
    <location>
        <begin position="340"/>
        <end position="372"/>
    </location>
</feature>
<dbReference type="Pfam" id="PF00041">
    <property type="entry name" value="fn3"/>
    <property type="match status" value="4"/>
</dbReference>
<keyword evidence="1" id="KW-0677">Repeat</keyword>
<dbReference type="InterPro" id="IPR013783">
    <property type="entry name" value="Ig-like_fold"/>
</dbReference>
<evidence type="ECO:0000256" key="2">
    <source>
        <dbReference type="ARBA" id="ARBA00023295"/>
    </source>
</evidence>
<feature type="compositionally biased region" description="Low complexity" evidence="4">
    <location>
        <begin position="1810"/>
        <end position="1827"/>
    </location>
</feature>
<feature type="region of interest" description="Disordered" evidence="4">
    <location>
        <begin position="1810"/>
        <end position="1833"/>
    </location>
</feature>
<feature type="domain" description="Fibronectin type-III" evidence="5">
    <location>
        <begin position="1643"/>
        <end position="1741"/>
    </location>
</feature>
<dbReference type="RefSeq" id="WP_168678073.1">
    <property type="nucleotide sequence ID" value="NZ_JAAXOY010000074.1"/>
</dbReference>
<dbReference type="NCBIfam" id="NF012211">
    <property type="entry name" value="tand_rpt_95"/>
    <property type="match status" value="1"/>
</dbReference>
<keyword evidence="7" id="KW-1185">Reference proteome</keyword>
<protein>
    <submittedName>
        <fullName evidence="6">Tandem-95 repeat protein</fullName>
    </submittedName>
</protein>
<feature type="domain" description="Fibronectin type-III" evidence="5">
    <location>
        <begin position="1549"/>
        <end position="1642"/>
    </location>
</feature>
<dbReference type="EMBL" id="JAAXOY010000074">
    <property type="protein sequence ID" value="NKY38914.1"/>
    <property type="molecule type" value="Genomic_DNA"/>
</dbReference>
<organism evidence="6 7">
    <name type="scientific">Cellulomonas septica</name>
    <dbReference type="NCBI Taxonomy" id="285080"/>
    <lineage>
        <taxon>Bacteria</taxon>
        <taxon>Bacillati</taxon>
        <taxon>Actinomycetota</taxon>
        <taxon>Actinomycetes</taxon>
        <taxon>Micrococcales</taxon>
        <taxon>Cellulomonadaceae</taxon>
        <taxon>Cellulomonas</taxon>
    </lineage>
</organism>